<reference evidence="2 3" key="1">
    <citation type="submission" date="2022-07" db="EMBL/GenBank/DDBJ databases">
        <title>Methylomonas rivi sp. nov., Methylomonas rosea sp. nov., Methylomonas aureus sp. nov. and Methylomonas subterranea sp. nov., four novel methanotrophs isolated from a freshwater creek and the deep terrestrial subsurface.</title>
        <authorList>
            <person name="Abin C."/>
            <person name="Sankaranarayanan K."/>
            <person name="Garner C."/>
            <person name="Sindelar R."/>
            <person name="Kotary K."/>
            <person name="Garner R."/>
            <person name="Barclay S."/>
            <person name="Lawson P."/>
            <person name="Krumholz L."/>
        </authorList>
    </citation>
    <scope>NUCLEOTIDE SEQUENCE [LARGE SCALE GENOMIC DNA]</scope>
    <source>
        <strain evidence="2 3">WSC-7</strain>
    </source>
</reference>
<dbReference type="Proteomes" id="UP001524570">
    <property type="component" value="Unassembled WGS sequence"/>
</dbReference>
<proteinExistence type="predicted"/>
<comment type="caution">
    <text evidence="2">The sequence shown here is derived from an EMBL/GenBank/DDBJ whole genome shotgun (WGS) entry which is preliminary data.</text>
</comment>
<feature type="signal peptide" evidence="1">
    <location>
        <begin position="1"/>
        <end position="19"/>
    </location>
</feature>
<protein>
    <submittedName>
        <fullName evidence="2">Uncharacterized protein</fullName>
    </submittedName>
</protein>
<evidence type="ECO:0000313" key="3">
    <source>
        <dbReference type="Proteomes" id="UP001524570"/>
    </source>
</evidence>
<name>A0ABT1TTU4_9GAMM</name>
<organism evidence="2 3">
    <name type="scientific">Methylomonas rosea</name>
    <dbReference type="NCBI Taxonomy" id="2952227"/>
    <lineage>
        <taxon>Bacteria</taxon>
        <taxon>Pseudomonadati</taxon>
        <taxon>Pseudomonadota</taxon>
        <taxon>Gammaproteobacteria</taxon>
        <taxon>Methylococcales</taxon>
        <taxon>Methylococcaceae</taxon>
        <taxon>Methylomonas</taxon>
    </lineage>
</organism>
<dbReference type="EMBL" id="JANIBL010000035">
    <property type="protein sequence ID" value="MCQ8118196.1"/>
    <property type="molecule type" value="Genomic_DNA"/>
</dbReference>
<dbReference type="RefSeq" id="WP_256607248.1">
    <property type="nucleotide sequence ID" value="NZ_JANIBL010000035.1"/>
</dbReference>
<feature type="chain" id="PRO_5046507633" evidence="1">
    <location>
        <begin position="20"/>
        <end position="69"/>
    </location>
</feature>
<keyword evidence="3" id="KW-1185">Reference proteome</keyword>
<evidence type="ECO:0000313" key="2">
    <source>
        <dbReference type="EMBL" id="MCQ8118196.1"/>
    </source>
</evidence>
<accession>A0ABT1TTU4</accession>
<keyword evidence="1" id="KW-0732">Signal</keyword>
<evidence type="ECO:0000256" key="1">
    <source>
        <dbReference type="SAM" id="SignalP"/>
    </source>
</evidence>
<gene>
    <name evidence="2" type="ORF">NP589_12225</name>
</gene>
<sequence>MSYSLAGVPTILLAPSTQAQTGAKNCLAIFPSHAYTPAKHAAAAPYGLAAPGIALAALTCSSAARCKPW</sequence>